<protein>
    <submittedName>
        <fullName evidence="2">Uncharacterized protein</fullName>
    </submittedName>
</protein>
<feature type="compositionally biased region" description="Basic and acidic residues" evidence="1">
    <location>
        <begin position="442"/>
        <end position="451"/>
    </location>
</feature>
<feature type="region of interest" description="Disordered" evidence="1">
    <location>
        <begin position="300"/>
        <end position="336"/>
    </location>
</feature>
<evidence type="ECO:0000256" key="1">
    <source>
        <dbReference type="SAM" id="MobiDB-lite"/>
    </source>
</evidence>
<accession>A0A1V9ZR15</accession>
<organism evidence="2 3">
    <name type="scientific">Achlya hypogyna</name>
    <name type="common">Oomycete</name>
    <name type="synonym">Protoachlya hypogyna</name>
    <dbReference type="NCBI Taxonomy" id="1202772"/>
    <lineage>
        <taxon>Eukaryota</taxon>
        <taxon>Sar</taxon>
        <taxon>Stramenopiles</taxon>
        <taxon>Oomycota</taxon>
        <taxon>Saprolegniomycetes</taxon>
        <taxon>Saprolegniales</taxon>
        <taxon>Achlyaceae</taxon>
        <taxon>Achlya</taxon>
    </lineage>
</organism>
<keyword evidence="3" id="KW-1185">Reference proteome</keyword>
<evidence type="ECO:0000313" key="2">
    <source>
        <dbReference type="EMBL" id="OQS00401.1"/>
    </source>
</evidence>
<dbReference type="Proteomes" id="UP000243579">
    <property type="component" value="Unassembled WGS sequence"/>
</dbReference>
<dbReference type="OrthoDB" id="2162449at2759"/>
<dbReference type="EMBL" id="JNBR01000032">
    <property type="protein sequence ID" value="OQS00401.1"/>
    <property type="molecule type" value="Genomic_DNA"/>
</dbReference>
<feature type="region of interest" description="Disordered" evidence="1">
    <location>
        <begin position="182"/>
        <end position="211"/>
    </location>
</feature>
<proteinExistence type="predicted"/>
<comment type="caution">
    <text evidence="2">The sequence shown here is derived from an EMBL/GenBank/DDBJ whole genome shotgun (WGS) entry which is preliminary data.</text>
</comment>
<dbReference type="Gene3D" id="3.30.70.141">
    <property type="entry name" value="Nucleoside diphosphate kinase-like domain"/>
    <property type="match status" value="1"/>
</dbReference>
<feature type="region of interest" description="Disordered" evidence="1">
    <location>
        <begin position="402"/>
        <end position="451"/>
    </location>
</feature>
<reference evidence="2 3" key="1">
    <citation type="journal article" date="2014" name="Genome Biol. Evol.">
        <title>The secreted proteins of Achlya hypogyna and Thraustotheca clavata identify the ancestral oomycete secretome and reveal gene acquisitions by horizontal gene transfer.</title>
        <authorList>
            <person name="Misner I."/>
            <person name="Blouin N."/>
            <person name="Leonard G."/>
            <person name="Richards T.A."/>
            <person name="Lane C.E."/>
        </authorList>
    </citation>
    <scope>NUCLEOTIDE SEQUENCE [LARGE SCALE GENOMIC DNA]</scope>
    <source>
        <strain evidence="2 3">ATCC 48635</strain>
    </source>
</reference>
<gene>
    <name evidence="2" type="ORF">ACHHYP_03620</name>
</gene>
<dbReference type="InterPro" id="IPR036850">
    <property type="entry name" value="NDK-like_dom_sf"/>
</dbReference>
<sequence>MEWSAREEELLRQCVFEQAYDFDKAAEALAMRLPKARLLVVRENINGAACEQKWKQLCDEEMDVNEGDDQDDGNDVVLKAYGNVQVDLATTDVSPTLRLELPLSETEIDALLSDIIVPHSPMTSPEHSEMQWVLSYLADPSNAIDEDDVDFQVDYAQLIGRSSSSDNDAYLTTLDLAFQQSRHKSQSNRSFDNIILTPPTTAPEDEVRTPSLPPPAPALAAVHEQNLYPPPEATPMMPAPRVHAVSELSKPQISAAESIQNERPAFLALPNSTGQPTDAASDSDADSALDIEDDWRQARQAMKKRAAPLQVARPPPNNTEAAPPTEAIDDHNAAERSERALRKHWQEALRQQESDAIEVQIRQAERDRVRRDIASLLLASAPLAAADGGHFQLAPPNPFELSNTLVSPTHTDPPVDQPPPLPVDQAPTPREYPALPLLSEPPKGDDDRASGSVDVKRLIEQSIAAGDLCEPLYHRQLSHARFIPLLPQAYWNRLFAYGNGEAESDVTLEHVHVLASILDVDDPVFGFLLEFVLSIEQRFVSTTLLGVVRTVATEPLDIVASLPPAQADQLARPVLYIALLTGDIDAVLAAPVAGASSSLGACCVAVQSPAVDTASHPLHLFTRLPAFEVFIPRRRTALPPTLPPETTVAVVAAAFDGVAALLAATASLDLVGCRLCFQAAFEADQTAPHEVATAPSLLVLALRGPRAVAALRDAVRALRDRVYASPGLLQARRDLVHWFGGRITTHGAALPAGLPRPRPLYTVVVPPEEVVVFVCAAALAPSCLGAAVDALASCGYMLSGAIRLPPGTLALTATKENGRRPQHVEAVTRALREATEVDVTSYTGDDDVVRWAARAKAVPLPAPDAAPPLFVDYEREQTLFAVVPPAAFCADGHALESPPLGRLLRGLLGEARPCHLLGLKLVVATPAIAAVLSSLAAAAKDAEFALPDGAPMLLVVFRQLIPDGNMKRALGNVPLKWIFVQPTVVNVLVQRFFSPAELHQTTMSALDACVPDHAVPGLQRRPTAPLVSLVVLKPAAVALLPVVLRRLARENFTLLAVHMAMLSPEQAAVIDLNGSSGLTAQPCVRPPAGRGLTVVCAVRRANAVSRLQALVGPADPAEARRTARLSLVAGFGSNGFFTPASYAATRCALDALFRPVADDEYDALATAKRPPALAESSRLAQMFVTPKTLVETTLVLLAGSLATACGRVLPWLVDDEGFRLVNVLATTQLSPAQRLPWAGRLTAAALDGLCVALALERDSAVSRMNRILQAPVLAKFMSTDESQVALDICWATSKSFKDAQDELVLFFHELHGSVHCMTL</sequence>
<evidence type="ECO:0000313" key="3">
    <source>
        <dbReference type="Proteomes" id="UP000243579"/>
    </source>
</evidence>
<name>A0A1V9ZR15_ACHHY</name>
<dbReference type="SUPFAM" id="SSF54919">
    <property type="entry name" value="Nucleoside diphosphate kinase, NDK"/>
    <property type="match status" value="1"/>
</dbReference>